<evidence type="ECO:0000313" key="3">
    <source>
        <dbReference type="Proteomes" id="UP000887458"/>
    </source>
</evidence>
<gene>
    <name evidence="2" type="ORF">DERP_005790</name>
</gene>
<comment type="caution">
    <text evidence="2">The sequence shown here is derived from an EMBL/GenBank/DDBJ whole genome shotgun (WGS) entry which is preliminary data.</text>
</comment>
<proteinExistence type="predicted"/>
<evidence type="ECO:0000313" key="2">
    <source>
        <dbReference type="EMBL" id="KAH9419283.1"/>
    </source>
</evidence>
<feature type="region of interest" description="Disordered" evidence="1">
    <location>
        <begin position="68"/>
        <end position="87"/>
    </location>
</feature>
<reference evidence="2 3" key="1">
    <citation type="journal article" date="2018" name="J. Allergy Clin. Immunol.">
        <title>High-quality assembly of Dermatophagoides pteronyssinus genome and transcriptome reveals a wide range of novel allergens.</title>
        <authorList>
            <person name="Liu X.Y."/>
            <person name="Yang K.Y."/>
            <person name="Wang M.Q."/>
            <person name="Kwok J.S."/>
            <person name="Zeng X."/>
            <person name="Yang Z."/>
            <person name="Xiao X.J."/>
            <person name="Lau C.P."/>
            <person name="Li Y."/>
            <person name="Huang Z.M."/>
            <person name="Ba J.G."/>
            <person name="Yim A.K."/>
            <person name="Ouyang C.Y."/>
            <person name="Ngai S.M."/>
            <person name="Chan T.F."/>
            <person name="Leung E.L."/>
            <person name="Liu L."/>
            <person name="Liu Z.G."/>
            <person name="Tsui S.K."/>
        </authorList>
    </citation>
    <scope>NUCLEOTIDE SEQUENCE [LARGE SCALE GENOMIC DNA]</scope>
    <source>
        <strain evidence="2">Derp</strain>
    </source>
</reference>
<dbReference type="EMBL" id="NJHN03000060">
    <property type="protein sequence ID" value="KAH9419283.1"/>
    <property type="molecule type" value="Genomic_DNA"/>
</dbReference>
<dbReference type="Proteomes" id="UP000887458">
    <property type="component" value="Unassembled WGS sequence"/>
</dbReference>
<sequence length="87" mass="9999">MKIDYKHFDVFVPILSSRIPINITTIIWHQRSTTTKSLSILASDEHNNSQNIIVTMITVKGKEKTKMMLTKKKSAESCKKQKIPLKL</sequence>
<organism evidence="2 3">
    <name type="scientific">Dermatophagoides pteronyssinus</name>
    <name type="common">European house dust mite</name>
    <dbReference type="NCBI Taxonomy" id="6956"/>
    <lineage>
        <taxon>Eukaryota</taxon>
        <taxon>Metazoa</taxon>
        <taxon>Ecdysozoa</taxon>
        <taxon>Arthropoda</taxon>
        <taxon>Chelicerata</taxon>
        <taxon>Arachnida</taxon>
        <taxon>Acari</taxon>
        <taxon>Acariformes</taxon>
        <taxon>Sarcoptiformes</taxon>
        <taxon>Astigmata</taxon>
        <taxon>Psoroptidia</taxon>
        <taxon>Analgoidea</taxon>
        <taxon>Pyroglyphidae</taxon>
        <taxon>Dermatophagoidinae</taxon>
        <taxon>Dermatophagoides</taxon>
    </lineage>
</organism>
<reference evidence="2 3" key="2">
    <citation type="journal article" date="2022" name="Mol. Biol. Evol.">
        <title>Comparative Genomics Reveals Insights into the Divergent Evolution of Astigmatic Mites and Household Pest Adaptations.</title>
        <authorList>
            <person name="Xiong Q."/>
            <person name="Wan A.T."/>
            <person name="Liu X."/>
            <person name="Fung C.S."/>
            <person name="Xiao X."/>
            <person name="Malainual N."/>
            <person name="Hou J."/>
            <person name="Wang L."/>
            <person name="Wang M."/>
            <person name="Yang K.Y."/>
            <person name="Cui Y."/>
            <person name="Leung E.L."/>
            <person name="Nong W."/>
            <person name="Shin S.K."/>
            <person name="Au S.W."/>
            <person name="Jeong K.Y."/>
            <person name="Chew F.T."/>
            <person name="Hui J.H."/>
            <person name="Leung T.F."/>
            <person name="Tungtrongchitr A."/>
            <person name="Zhong N."/>
            <person name="Liu Z."/>
            <person name="Tsui S.K."/>
        </authorList>
    </citation>
    <scope>NUCLEOTIDE SEQUENCE [LARGE SCALE GENOMIC DNA]</scope>
    <source>
        <strain evidence="2">Derp</strain>
    </source>
</reference>
<accession>A0ABQ8JA65</accession>
<evidence type="ECO:0000256" key="1">
    <source>
        <dbReference type="SAM" id="MobiDB-lite"/>
    </source>
</evidence>
<protein>
    <submittedName>
        <fullName evidence="2">Uncharacterized protein</fullName>
    </submittedName>
</protein>
<keyword evidence="3" id="KW-1185">Reference proteome</keyword>
<name>A0ABQ8JA65_DERPT</name>